<organism evidence="4 5">
    <name type="scientific">Hypothenemus hampei</name>
    <name type="common">Coffee berry borer</name>
    <dbReference type="NCBI Taxonomy" id="57062"/>
    <lineage>
        <taxon>Eukaryota</taxon>
        <taxon>Metazoa</taxon>
        <taxon>Ecdysozoa</taxon>
        <taxon>Arthropoda</taxon>
        <taxon>Hexapoda</taxon>
        <taxon>Insecta</taxon>
        <taxon>Pterygota</taxon>
        <taxon>Neoptera</taxon>
        <taxon>Endopterygota</taxon>
        <taxon>Coleoptera</taxon>
        <taxon>Polyphaga</taxon>
        <taxon>Cucujiformia</taxon>
        <taxon>Curculionidae</taxon>
        <taxon>Scolytinae</taxon>
        <taxon>Hypothenemus</taxon>
    </lineage>
</organism>
<keyword evidence="1" id="KW-0344">Guanine-nucleotide releasing factor</keyword>
<dbReference type="InterPro" id="IPR055251">
    <property type="entry name" value="SOS1_NGEF_PH"/>
</dbReference>
<dbReference type="InterPro" id="IPR000219">
    <property type="entry name" value="DH_dom"/>
</dbReference>
<dbReference type="SUPFAM" id="SSF50729">
    <property type="entry name" value="PH domain-like"/>
    <property type="match status" value="1"/>
</dbReference>
<gene>
    <name evidence="4" type="ORF">ABEB36_002879</name>
</gene>
<proteinExistence type="predicted"/>
<evidence type="ECO:0000313" key="5">
    <source>
        <dbReference type="Proteomes" id="UP001566132"/>
    </source>
</evidence>
<name>A0ABD1F7A5_HYPHA</name>
<feature type="compositionally biased region" description="Polar residues" evidence="2">
    <location>
        <begin position="485"/>
        <end position="494"/>
    </location>
</feature>
<evidence type="ECO:0000313" key="4">
    <source>
        <dbReference type="EMBL" id="KAL1513473.1"/>
    </source>
</evidence>
<dbReference type="PANTHER" id="PTHR22826">
    <property type="entry name" value="RHO GUANINE EXCHANGE FACTOR-RELATED"/>
    <property type="match status" value="1"/>
</dbReference>
<dbReference type="AlphaFoldDB" id="A0ABD1F7A5"/>
<dbReference type="Gene3D" id="1.20.900.10">
    <property type="entry name" value="Dbl homology (DH) domain"/>
    <property type="match status" value="1"/>
</dbReference>
<dbReference type="SMART" id="SM00325">
    <property type="entry name" value="RhoGEF"/>
    <property type="match status" value="1"/>
</dbReference>
<dbReference type="InterPro" id="IPR035899">
    <property type="entry name" value="DBL_dom_sf"/>
</dbReference>
<comment type="caution">
    <text evidence="4">The sequence shown here is derived from an EMBL/GenBank/DDBJ whole genome shotgun (WGS) entry which is preliminary data.</text>
</comment>
<feature type="domain" description="DH" evidence="3">
    <location>
        <begin position="589"/>
        <end position="759"/>
    </location>
</feature>
<dbReference type="SUPFAM" id="SSF48065">
    <property type="entry name" value="DBL homology domain (DH-domain)"/>
    <property type="match status" value="1"/>
</dbReference>
<dbReference type="InterPro" id="IPR051336">
    <property type="entry name" value="RhoGEF_Guanine_NuclExch_SF"/>
</dbReference>
<reference evidence="4 5" key="1">
    <citation type="submission" date="2024-05" db="EMBL/GenBank/DDBJ databases">
        <title>Genetic variation in Jamaican populations of the coffee berry borer (Hypothenemus hampei).</title>
        <authorList>
            <person name="Errbii M."/>
            <person name="Myrie A."/>
        </authorList>
    </citation>
    <scope>NUCLEOTIDE SEQUENCE [LARGE SCALE GENOMIC DNA]</scope>
    <source>
        <strain evidence="4">JA-Hopewell-2020-01-JO</strain>
        <tissue evidence="4">Whole body</tissue>
    </source>
</reference>
<dbReference type="EMBL" id="JBDJPC010000002">
    <property type="protein sequence ID" value="KAL1513473.1"/>
    <property type="molecule type" value="Genomic_DNA"/>
</dbReference>
<feature type="region of interest" description="Disordered" evidence="2">
    <location>
        <begin position="892"/>
        <end position="922"/>
    </location>
</feature>
<sequence length="922" mass="107683">MNDEKKCKTTKYNKMQKIVNLFEISRPHKQKLERTNSLPTSIKTKNSQQLSDGDNTLIFARSSLRSNKGKYNKKYRNHEERAATYRTNYKNDEEKISERCKVKNHVEDVSAEIQNSDTELEITHRDDQNAVQDLQDRLSMLTLFTGIETSISRNISEPHSDYNEDIEWSKFSKTEDLPNSESNVTSLALNIFKKISISRQEIIEDQLESVDAYASQFENTYNQSQISHSEDKDVISDTQNIDVCDNENEWKYKSFVQLAHSNNLDAESAQTQNATTHGRYLKNSRVNSRRNGVIKGPISVQELTKRFENFKDAAEKNETETFRKSVISEFDEEIEKMRLDGFEEDVYLSLVNNNQEFDETEEESVLDTIPDEEDANNTVFETIISLNGYSDIQENIEDDLFGEKNLSENLETGLSYLETYNAEGKELIICSLQVDRKSVDLQSFDQMKDNADNILANNEKLLILFSGDELVFPSESKAESDSKRNTMYSTTSGESFDEEDLDNAQSCYNVARRETFTDEKGIVRIERIAPCNENLEEQSEYINTINNYYEVGEEDEQKEQEQEQEDHEYETIHLEHEILFSSPQIKKDKIQYILEEIKSTERKYVADLKKVLKVYKPFLDERCPTKVDIVFGNMEHIYDKQKQFLEALELLEETDVRSFVRTFLDFESLFRLYPRYFKNSPKANIVVKEMSFLVKEKQDRIQDKLNLSAYLLTPLQRLAKYKLFFENIIKHLEKDGNSTDFVQLALDLIKKYMSKGNDAVAVASILHSPLHPKDYGSLISREKFSMIKPKKSELMVFLFENVIVFASERLGNMEQFDYYQSIKTHDLRIATFENNNTIHLTDFTKTKRRNSTKYTYVLDAKNVKLKNTWKQQIEEILWKQMEKIKEKTLKQYQNGAKSLRKPVRSREERSKSTGSAIFYVDE</sequence>
<accession>A0ABD1F7A5</accession>
<evidence type="ECO:0000259" key="3">
    <source>
        <dbReference type="PROSITE" id="PS50010"/>
    </source>
</evidence>
<protein>
    <recommendedName>
        <fullName evidence="3">DH domain-containing protein</fullName>
    </recommendedName>
</protein>
<dbReference type="Pfam" id="PF22697">
    <property type="entry name" value="SOS1_NGEF_PH"/>
    <property type="match status" value="1"/>
</dbReference>
<keyword evidence="5" id="KW-1185">Reference proteome</keyword>
<dbReference type="PROSITE" id="PS50010">
    <property type="entry name" value="DH_2"/>
    <property type="match status" value="1"/>
</dbReference>
<dbReference type="GO" id="GO:0005085">
    <property type="term" value="F:guanyl-nucleotide exchange factor activity"/>
    <property type="evidence" value="ECO:0007669"/>
    <property type="project" value="UniProtKB-KW"/>
</dbReference>
<evidence type="ECO:0000256" key="2">
    <source>
        <dbReference type="SAM" id="MobiDB-lite"/>
    </source>
</evidence>
<dbReference type="InterPro" id="IPR011993">
    <property type="entry name" value="PH-like_dom_sf"/>
</dbReference>
<evidence type="ECO:0000256" key="1">
    <source>
        <dbReference type="ARBA" id="ARBA00022658"/>
    </source>
</evidence>
<dbReference type="PANTHER" id="PTHR22826:SF106">
    <property type="entry name" value="TRIO, ISOFORM A"/>
    <property type="match status" value="1"/>
</dbReference>
<dbReference type="Gene3D" id="2.30.29.30">
    <property type="entry name" value="Pleckstrin-homology domain (PH domain)/Phosphotyrosine-binding domain (PTB)"/>
    <property type="match status" value="1"/>
</dbReference>
<dbReference type="Pfam" id="PF00621">
    <property type="entry name" value="RhoGEF"/>
    <property type="match status" value="1"/>
</dbReference>
<feature type="region of interest" description="Disordered" evidence="2">
    <location>
        <begin position="474"/>
        <end position="498"/>
    </location>
</feature>
<dbReference type="Proteomes" id="UP001566132">
    <property type="component" value="Unassembled WGS sequence"/>
</dbReference>